<name>A0A915DPF4_9BILA</name>
<dbReference type="WBParaSite" id="jg21522">
    <property type="protein sequence ID" value="jg21522"/>
    <property type="gene ID" value="jg21522"/>
</dbReference>
<dbReference type="AlphaFoldDB" id="A0A915DPF4"/>
<organism evidence="1 2">
    <name type="scientific">Ditylenchus dipsaci</name>
    <dbReference type="NCBI Taxonomy" id="166011"/>
    <lineage>
        <taxon>Eukaryota</taxon>
        <taxon>Metazoa</taxon>
        <taxon>Ecdysozoa</taxon>
        <taxon>Nematoda</taxon>
        <taxon>Chromadorea</taxon>
        <taxon>Rhabditida</taxon>
        <taxon>Tylenchina</taxon>
        <taxon>Tylenchomorpha</taxon>
        <taxon>Sphaerularioidea</taxon>
        <taxon>Anguinidae</taxon>
        <taxon>Anguininae</taxon>
        <taxon>Ditylenchus</taxon>
    </lineage>
</organism>
<accession>A0A915DPF4</accession>
<dbReference type="Proteomes" id="UP000887574">
    <property type="component" value="Unplaced"/>
</dbReference>
<keyword evidence="1" id="KW-1185">Reference proteome</keyword>
<evidence type="ECO:0000313" key="2">
    <source>
        <dbReference type="WBParaSite" id="jg21522"/>
    </source>
</evidence>
<protein>
    <submittedName>
        <fullName evidence="2">Uncharacterized protein</fullName>
    </submittedName>
</protein>
<evidence type="ECO:0000313" key="1">
    <source>
        <dbReference type="Proteomes" id="UP000887574"/>
    </source>
</evidence>
<sequence>MQTGKLEIKHNPKRFYVRSLPTVWINNADDISLDLSWKLFETLSKIVLIDSISVLESKFKSFYGIVNVLRKSDVDKLLACLDEKDRFFVADEKCHMTIRQSSCPVQPSRVLTVKIAYNKQQLLALRASAATAPPPRIVPSLYAQIGRRCLAN</sequence>
<proteinExistence type="predicted"/>
<reference evidence="2" key="1">
    <citation type="submission" date="2022-11" db="UniProtKB">
        <authorList>
            <consortium name="WormBaseParasite"/>
        </authorList>
    </citation>
    <scope>IDENTIFICATION</scope>
</reference>